<evidence type="ECO:0000313" key="2">
    <source>
        <dbReference type="EMBL" id="KAL1891023.1"/>
    </source>
</evidence>
<comment type="caution">
    <text evidence="2">The sequence shown here is derived from an EMBL/GenBank/DDBJ whole genome shotgun (WGS) entry which is preliminary data.</text>
</comment>
<protein>
    <submittedName>
        <fullName evidence="2">Uncharacterized protein</fullName>
    </submittedName>
</protein>
<gene>
    <name evidence="2" type="ORF">Sste5346_007845</name>
</gene>
<feature type="compositionally biased region" description="Low complexity" evidence="1">
    <location>
        <begin position="169"/>
        <end position="182"/>
    </location>
</feature>
<sequence length="241" mass="26087">MSCAVLPQPNPLAARPIVVTCTAPVTAPVPIPIPAHIPDPVPLSVSIVAAQSTPSLGVPVPVRPAFNWRNTTDRLREGLHRPLPFECTTTVRRHRQSVFQEMLHDHDLGNGAIDDDDLEYGDDIDEILPRSRPRPASGIFLTNFLRLGLEDEDSVVGADTPTAVRKRMSWSPAMSPASTTTSGVSRTWSMATGTTSTTATTASSSSGMTDRKRRWYAKLGGGGSLRLARKRSVLSTMDYTK</sequence>
<dbReference type="Proteomes" id="UP001583186">
    <property type="component" value="Unassembled WGS sequence"/>
</dbReference>
<reference evidence="2 3" key="1">
    <citation type="journal article" date="2024" name="IMA Fungus">
        <title>IMA Genome - F19 : A genome assembly and annotation guide to empower mycologists, including annotated draft genome sequences of Ceratocystis pirilliformis, Diaporthe australafricana, Fusarium ophioides, Paecilomyces lecythidis, and Sporothrix stenoceras.</title>
        <authorList>
            <person name="Aylward J."/>
            <person name="Wilson A.M."/>
            <person name="Visagie C.M."/>
            <person name="Spraker J."/>
            <person name="Barnes I."/>
            <person name="Buitendag C."/>
            <person name="Ceriani C."/>
            <person name="Del Mar Angel L."/>
            <person name="du Plessis D."/>
            <person name="Fuchs T."/>
            <person name="Gasser K."/>
            <person name="Kramer D."/>
            <person name="Li W."/>
            <person name="Munsamy K."/>
            <person name="Piso A."/>
            <person name="Price J.L."/>
            <person name="Sonnekus B."/>
            <person name="Thomas C."/>
            <person name="van der Nest A."/>
            <person name="van Dijk A."/>
            <person name="van Heerden A."/>
            <person name="van Vuuren N."/>
            <person name="Yilmaz N."/>
            <person name="Duong T.A."/>
            <person name="van der Merwe N.A."/>
            <person name="Wingfield M.J."/>
            <person name="Wingfield B.D."/>
        </authorList>
    </citation>
    <scope>NUCLEOTIDE SEQUENCE [LARGE SCALE GENOMIC DNA]</scope>
    <source>
        <strain evidence="2 3">CMW 5346</strain>
    </source>
</reference>
<accession>A0ABR3YRN4</accession>
<evidence type="ECO:0000256" key="1">
    <source>
        <dbReference type="SAM" id="MobiDB-lite"/>
    </source>
</evidence>
<feature type="compositionally biased region" description="Low complexity" evidence="1">
    <location>
        <begin position="189"/>
        <end position="208"/>
    </location>
</feature>
<dbReference type="EMBL" id="JAWCUI010000056">
    <property type="protein sequence ID" value="KAL1891023.1"/>
    <property type="molecule type" value="Genomic_DNA"/>
</dbReference>
<organism evidence="2 3">
    <name type="scientific">Sporothrix stenoceras</name>
    <dbReference type="NCBI Taxonomy" id="5173"/>
    <lineage>
        <taxon>Eukaryota</taxon>
        <taxon>Fungi</taxon>
        <taxon>Dikarya</taxon>
        <taxon>Ascomycota</taxon>
        <taxon>Pezizomycotina</taxon>
        <taxon>Sordariomycetes</taxon>
        <taxon>Sordariomycetidae</taxon>
        <taxon>Ophiostomatales</taxon>
        <taxon>Ophiostomataceae</taxon>
        <taxon>Sporothrix</taxon>
    </lineage>
</organism>
<evidence type="ECO:0000313" key="3">
    <source>
        <dbReference type="Proteomes" id="UP001583186"/>
    </source>
</evidence>
<keyword evidence="3" id="KW-1185">Reference proteome</keyword>
<name>A0ABR3YRN4_9PEZI</name>
<feature type="region of interest" description="Disordered" evidence="1">
    <location>
        <begin position="167"/>
        <end position="210"/>
    </location>
</feature>
<proteinExistence type="predicted"/>